<dbReference type="Proteomes" id="UP000614058">
    <property type="component" value="Unassembled WGS sequence"/>
</dbReference>
<accession>A0ABS1BSE1</accession>
<dbReference type="EMBL" id="JAEHNZ010000001">
    <property type="protein sequence ID" value="MBK0395800.1"/>
    <property type="molecule type" value="Genomic_DNA"/>
</dbReference>
<proteinExistence type="predicted"/>
<comment type="caution">
    <text evidence="1">The sequence shown here is derived from an EMBL/GenBank/DDBJ whole genome shotgun (WGS) entry which is preliminary data.</text>
</comment>
<name>A0ABS1BSE1_9NEIS</name>
<evidence type="ECO:0000313" key="2">
    <source>
        <dbReference type="Proteomes" id="UP000614058"/>
    </source>
</evidence>
<reference evidence="1 2" key="1">
    <citation type="journal article" date="2021" name="Pathogens">
        <title>Isolation and Characterization of Kingella bonacorsii sp. nov., A Novel Kingella Species Detected in a Stable Periodontitis Subject.</title>
        <authorList>
            <person name="Antezack A."/>
            <person name="Boxberger M."/>
            <person name="Rolland C."/>
            <person name="Monnet-Corti V."/>
            <person name="La Scola B."/>
        </authorList>
    </citation>
    <scope>NUCLEOTIDE SEQUENCE [LARGE SCALE GENOMIC DNA]</scope>
    <source>
        <strain evidence="1 2">Marseille-Q4569</strain>
    </source>
</reference>
<organism evidence="1 2">
    <name type="scientific">Kingella bonacorsii</name>
    <dbReference type="NCBI Taxonomy" id="2796361"/>
    <lineage>
        <taxon>Bacteria</taxon>
        <taxon>Pseudomonadati</taxon>
        <taxon>Pseudomonadota</taxon>
        <taxon>Betaproteobacteria</taxon>
        <taxon>Neisseriales</taxon>
        <taxon>Neisseriaceae</taxon>
        <taxon>Kingella</taxon>
    </lineage>
</organism>
<protein>
    <submittedName>
        <fullName evidence="1">Uncharacterized protein</fullName>
    </submittedName>
</protein>
<dbReference type="RefSeq" id="WP_200521831.1">
    <property type="nucleotide sequence ID" value="NZ_JAEHNZ010000001.1"/>
</dbReference>
<gene>
    <name evidence="1" type="ORF">JDW22_04190</name>
</gene>
<evidence type="ECO:0000313" key="1">
    <source>
        <dbReference type="EMBL" id="MBK0395800.1"/>
    </source>
</evidence>
<keyword evidence="2" id="KW-1185">Reference proteome</keyword>
<sequence>MLIDGKRQSEKSEVVVFRLPKLFPCPKRQPENDLPPSPNGVPMRHLFPLICLLALPLTAHAGGDYTPAQISQFSGSGGHYQFIVTQQGDRLLYNDYCRSYRVLIEPRKRTLRDIMLPFLSSNDHPEPHETEAAAQALQNAAAHKRTVHFGYMGGGLFPDKRQKCLYHGMGMELHHGDIFVHQDAREGLYPYLDGG</sequence>